<feature type="domain" description="CCHC-type" evidence="3">
    <location>
        <begin position="203"/>
        <end position="216"/>
    </location>
</feature>
<keyword evidence="5" id="KW-1185">Reference proteome</keyword>
<keyword evidence="1" id="KW-0863">Zinc-finger</keyword>
<keyword evidence="1" id="KW-0479">Metal-binding</keyword>
<keyword evidence="1" id="KW-0862">Zinc</keyword>
<dbReference type="AlphaFoldDB" id="A0AA38W020"/>
<sequence>MKNNRTLCIDEYHDFKAKDRELLKDTYARFNTLISKCRRSGVIRTMEDNNMLFLKSLGNEWLHLTMSMSATLDLETTSLADLHGTLAAQESGKEKEERKEERKKEKKALRTQSDEDSDEEKTTTKDLMETIALLTRELKRGYRGRSSGRDSYNRRGYDRGYNRGQDKGYDRRMSPDRRVKAEKEEKVLQKNEEIRGEDKKEGCFRCGKLGHFAAECWSTGLKVPQKPFPKVVKDEAYFKWKAYYYT</sequence>
<evidence type="ECO:0000256" key="2">
    <source>
        <dbReference type="SAM" id="MobiDB-lite"/>
    </source>
</evidence>
<feature type="region of interest" description="Disordered" evidence="2">
    <location>
        <begin position="142"/>
        <end position="192"/>
    </location>
</feature>
<reference evidence="4" key="1">
    <citation type="submission" date="2023-03" db="EMBL/GenBank/DDBJ databases">
        <title>Chromosome-scale reference genome and RAD-based genetic map of yellow starthistle (Centaurea solstitialis) reveal putative structural variation and QTLs associated with invader traits.</title>
        <authorList>
            <person name="Reatini B."/>
            <person name="Cang F.A."/>
            <person name="Jiang Q."/>
            <person name="Mckibben M.T.W."/>
            <person name="Barker M.S."/>
            <person name="Rieseberg L.H."/>
            <person name="Dlugosch K.M."/>
        </authorList>
    </citation>
    <scope>NUCLEOTIDE SEQUENCE</scope>
    <source>
        <strain evidence="4">CAN-66</strain>
        <tissue evidence="4">Leaf</tissue>
    </source>
</reference>
<evidence type="ECO:0000259" key="3">
    <source>
        <dbReference type="PROSITE" id="PS50158"/>
    </source>
</evidence>
<organism evidence="4 5">
    <name type="scientific">Centaurea solstitialis</name>
    <name type="common">yellow star-thistle</name>
    <dbReference type="NCBI Taxonomy" id="347529"/>
    <lineage>
        <taxon>Eukaryota</taxon>
        <taxon>Viridiplantae</taxon>
        <taxon>Streptophyta</taxon>
        <taxon>Embryophyta</taxon>
        <taxon>Tracheophyta</taxon>
        <taxon>Spermatophyta</taxon>
        <taxon>Magnoliopsida</taxon>
        <taxon>eudicotyledons</taxon>
        <taxon>Gunneridae</taxon>
        <taxon>Pentapetalae</taxon>
        <taxon>asterids</taxon>
        <taxon>campanulids</taxon>
        <taxon>Asterales</taxon>
        <taxon>Asteraceae</taxon>
        <taxon>Carduoideae</taxon>
        <taxon>Cardueae</taxon>
        <taxon>Centaureinae</taxon>
        <taxon>Centaurea</taxon>
    </lineage>
</organism>
<feature type="compositionally biased region" description="Basic and acidic residues" evidence="2">
    <location>
        <begin position="147"/>
        <end position="192"/>
    </location>
</feature>
<dbReference type="SUPFAM" id="SSF57756">
    <property type="entry name" value="Retrovirus zinc finger-like domains"/>
    <property type="match status" value="1"/>
</dbReference>
<feature type="compositionally biased region" description="Basic and acidic residues" evidence="2">
    <location>
        <begin position="91"/>
        <end position="103"/>
    </location>
</feature>
<protein>
    <recommendedName>
        <fullName evidence="3">CCHC-type domain-containing protein</fullName>
    </recommendedName>
</protein>
<dbReference type="PROSITE" id="PS50158">
    <property type="entry name" value="ZF_CCHC"/>
    <property type="match status" value="1"/>
</dbReference>
<dbReference type="GO" id="GO:0008270">
    <property type="term" value="F:zinc ion binding"/>
    <property type="evidence" value="ECO:0007669"/>
    <property type="project" value="UniProtKB-KW"/>
</dbReference>
<dbReference type="InterPro" id="IPR001878">
    <property type="entry name" value="Znf_CCHC"/>
</dbReference>
<dbReference type="Gene3D" id="4.10.60.10">
    <property type="entry name" value="Zinc finger, CCHC-type"/>
    <property type="match status" value="1"/>
</dbReference>
<comment type="caution">
    <text evidence="4">The sequence shown here is derived from an EMBL/GenBank/DDBJ whole genome shotgun (WGS) entry which is preliminary data.</text>
</comment>
<evidence type="ECO:0000313" key="5">
    <source>
        <dbReference type="Proteomes" id="UP001172457"/>
    </source>
</evidence>
<dbReference type="EMBL" id="JARYMX010000006">
    <property type="protein sequence ID" value="KAJ9544132.1"/>
    <property type="molecule type" value="Genomic_DNA"/>
</dbReference>
<dbReference type="Pfam" id="PF00098">
    <property type="entry name" value="zf-CCHC"/>
    <property type="match status" value="1"/>
</dbReference>
<feature type="region of interest" description="Disordered" evidence="2">
    <location>
        <begin position="87"/>
        <end position="124"/>
    </location>
</feature>
<dbReference type="SMART" id="SM00343">
    <property type="entry name" value="ZnF_C2HC"/>
    <property type="match status" value="1"/>
</dbReference>
<gene>
    <name evidence="4" type="ORF">OSB04_023839</name>
</gene>
<accession>A0AA38W020</accession>
<dbReference type="Proteomes" id="UP001172457">
    <property type="component" value="Chromosome 6"/>
</dbReference>
<dbReference type="InterPro" id="IPR036875">
    <property type="entry name" value="Znf_CCHC_sf"/>
</dbReference>
<dbReference type="GO" id="GO:0003676">
    <property type="term" value="F:nucleic acid binding"/>
    <property type="evidence" value="ECO:0007669"/>
    <property type="project" value="InterPro"/>
</dbReference>
<evidence type="ECO:0000256" key="1">
    <source>
        <dbReference type="PROSITE-ProRule" id="PRU00047"/>
    </source>
</evidence>
<name>A0AA38W020_9ASTR</name>
<evidence type="ECO:0000313" key="4">
    <source>
        <dbReference type="EMBL" id="KAJ9544132.1"/>
    </source>
</evidence>
<proteinExistence type="predicted"/>